<evidence type="ECO:0000256" key="2">
    <source>
        <dbReference type="ARBA" id="ARBA00022884"/>
    </source>
</evidence>
<evidence type="ECO:0000313" key="7">
    <source>
        <dbReference type="EMBL" id="UUD36773.1"/>
    </source>
</evidence>
<dbReference type="PANTHER" id="PTHR47683">
    <property type="entry name" value="PSEUDOURIDINE SYNTHASE FAMILY PROTEIN-RELATED"/>
    <property type="match status" value="1"/>
</dbReference>
<dbReference type="InterPro" id="IPR050343">
    <property type="entry name" value="RsuA_PseudoU_synthase"/>
</dbReference>
<reference evidence="7" key="1">
    <citation type="submission" date="2022-07" db="EMBL/GenBank/DDBJ databases">
        <title>Complete genome of Mycoplasma equigenitalium type strain T37.</title>
        <authorList>
            <person name="Spergser J."/>
        </authorList>
    </citation>
    <scope>NUCLEOTIDE SEQUENCE</scope>
    <source>
        <strain evidence="7">T37</strain>
    </source>
</reference>
<dbReference type="Gene3D" id="3.30.70.1560">
    <property type="entry name" value="Alpha-L RNA-binding motif"/>
    <property type="match status" value="1"/>
</dbReference>
<dbReference type="Proteomes" id="UP001059576">
    <property type="component" value="Chromosome"/>
</dbReference>
<keyword evidence="8" id="KW-1185">Reference proteome</keyword>
<dbReference type="PROSITE" id="PS01149">
    <property type="entry name" value="PSI_RSU"/>
    <property type="match status" value="1"/>
</dbReference>
<dbReference type="EMBL" id="CP101808">
    <property type="protein sequence ID" value="UUD36773.1"/>
    <property type="molecule type" value="Genomic_DNA"/>
</dbReference>
<evidence type="ECO:0000256" key="5">
    <source>
        <dbReference type="RuleBase" id="RU003887"/>
    </source>
</evidence>
<dbReference type="RefSeq" id="WP_129723118.1">
    <property type="nucleotide sequence ID" value="NZ_CP101808.1"/>
</dbReference>
<dbReference type="InterPro" id="IPR018496">
    <property type="entry name" value="PsdUridine_synth_RsuA/RluB_CS"/>
</dbReference>
<evidence type="ECO:0000256" key="3">
    <source>
        <dbReference type="ARBA" id="ARBA00023235"/>
    </source>
</evidence>
<feature type="domain" description="RNA-binding S4" evidence="6">
    <location>
        <begin position="4"/>
        <end position="61"/>
    </location>
</feature>
<dbReference type="InterPro" id="IPR036986">
    <property type="entry name" value="S4_RNA-bd_sf"/>
</dbReference>
<gene>
    <name evidence="7" type="ORF">NPA09_02645</name>
</gene>
<dbReference type="SUPFAM" id="SSF55174">
    <property type="entry name" value="Alpha-L RNA-binding motif"/>
    <property type="match status" value="1"/>
</dbReference>
<dbReference type="EC" id="5.4.99.-" evidence="5"/>
<dbReference type="CDD" id="cd00165">
    <property type="entry name" value="S4"/>
    <property type="match status" value="1"/>
</dbReference>
<dbReference type="InterPro" id="IPR000748">
    <property type="entry name" value="PsdUridine_synth_RsuA/RluB/E/F"/>
</dbReference>
<dbReference type="PANTHER" id="PTHR47683:SF4">
    <property type="entry name" value="PSEUDOURIDINE SYNTHASE"/>
    <property type="match status" value="1"/>
</dbReference>
<dbReference type="InterPro" id="IPR042092">
    <property type="entry name" value="PsdUridine_s_RsuA/RluB/E/F_cat"/>
</dbReference>
<evidence type="ECO:0000256" key="4">
    <source>
        <dbReference type="PROSITE-ProRule" id="PRU00182"/>
    </source>
</evidence>
<dbReference type="Pfam" id="PF00849">
    <property type="entry name" value="PseudoU_synth_2"/>
    <property type="match status" value="1"/>
</dbReference>
<dbReference type="InterPro" id="IPR002942">
    <property type="entry name" value="S4_RNA-bd"/>
</dbReference>
<dbReference type="NCBIfam" id="TIGR00093">
    <property type="entry name" value="pseudouridine synthase"/>
    <property type="match status" value="1"/>
</dbReference>
<dbReference type="InterPro" id="IPR006145">
    <property type="entry name" value="PsdUridine_synth_RsuA/RluA"/>
</dbReference>
<dbReference type="Gene3D" id="3.30.70.580">
    <property type="entry name" value="Pseudouridine synthase I, catalytic domain, N-terminal subdomain"/>
    <property type="match status" value="1"/>
</dbReference>
<evidence type="ECO:0000259" key="6">
    <source>
        <dbReference type="SMART" id="SM00363"/>
    </source>
</evidence>
<dbReference type="SMART" id="SM00363">
    <property type="entry name" value="S4"/>
    <property type="match status" value="1"/>
</dbReference>
<evidence type="ECO:0000313" key="8">
    <source>
        <dbReference type="Proteomes" id="UP001059576"/>
    </source>
</evidence>
<protein>
    <recommendedName>
        <fullName evidence="5">Pseudouridine synthase</fullName>
        <ecNumber evidence="5">5.4.99.-</ecNumber>
    </recommendedName>
</protein>
<keyword evidence="2 4" id="KW-0694">RNA-binding</keyword>
<dbReference type="SUPFAM" id="SSF55120">
    <property type="entry name" value="Pseudouridine synthase"/>
    <property type="match status" value="1"/>
</dbReference>
<proteinExistence type="inferred from homology"/>
<dbReference type="Gene3D" id="3.10.290.10">
    <property type="entry name" value="RNA-binding S4 domain"/>
    <property type="match status" value="1"/>
</dbReference>
<evidence type="ECO:0000256" key="1">
    <source>
        <dbReference type="ARBA" id="ARBA00008348"/>
    </source>
</evidence>
<comment type="similarity">
    <text evidence="1 5">Belongs to the pseudouridine synthase RsuA family.</text>
</comment>
<dbReference type="InterPro" id="IPR020094">
    <property type="entry name" value="TruA/RsuA/RluB/E/F_N"/>
</dbReference>
<name>A0ABY5J4Z5_9BACT</name>
<sequence length="233" mass="27111">MKQVRIDKFLSDNTTMSRKTIKSKISKNLVKVNGKIITKVVNISLQNDVVEVEDQKIENQQFQYYMFHKPEGVISANNDYRSATIFDLVNLKSSKYFTFGRLDKDTEGLVIISNDGQMSHKLLSPKNHISKKYFVRVNKELSEDVFEKTNPIVINDEFIVEKYCFEKVDSHSCFLTIYEGKFHQVKRMFGALGYSVQYLKRVQFGKLKLDPSLAKGQIRKLTKEEIELMQQSE</sequence>
<keyword evidence="3 5" id="KW-0413">Isomerase</keyword>
<accession>A0ABY5J4Z5</accession>
<dbReference type="PROSITE" id="PS50889">
    <property type="entry name" value="S4"/>
    <property type="match status" value="1"/>
</dbReference>
<organism evidence="7 8">
    <name type="scientific">Mycoplasmopsis equigenitalium</name>
    <dbReference type="NCBI Taxonomy" id="114883"/>
    <lineage>
        <taxon>Bacteria</taxon>
        <taxon>Bacillati</taxon>
        <taxon>Mycoplasmatota</taxon>
        <taxon>Mycoplasmoidales</taxon>
        <taxon>Metamycoplasmataceae</taxon>
        <taxon>Mycoplasmopsis</taxon>
    </lineage>
</organism>
<dbReference type="InterPro" id="IPR020103">
    <property type="entry name" value="PsdUridine_synth_cat_dom_sf"/>
</dbReference>